<dbReference type="AlphaFoldDB" id="A0A2T0B2Z9"/>
<evidence type="ECO:0000256" key="4">
    <source>
        <dbReference type="ARBA" id="ARBA00023027"/>
    </source>
</evidence>
<dbReference type="UniPathway" id="UPA00262">
    <property type="reaction ID" value="UER00222"/>
</dbReference>
<reference evidence="6 7" key="1">
    <citation type="submission" date="2018-03" db="EMBL/GenBank/DDBJ databases">
        <title>Genome sequence of Clostridium liquoris DSM 100320.</title>
        <authorList>
            <person name="Poehlein A."/>
            <person name="Daniel R."/>
        </authorList>
    </citation>
    <scope>NUCLEOTIDE SEQUENCE [LARGE SCALE GENOMIC DNA]</scope>
    <source>
        <strain evidence="6 7">DSM 100320</strain>
    </source>
</reference>
<keyword evidence="7" id="KW-1185">Reference proteome</keyword>
<dbReference type="PANTHER" id="PTHR35330:SF1">
    <property type="entry name" value="SIROHEME BIOSYNTHESIS PROTEIN MET8"/>
    <property type="match status" value="1"/>
</dbReference>
<dbReference type="InterPro" id="IPR028161">
    <property type="entry name" value="Met8-like"/>
</dbReference>
<dbReference type="InterPro" id="IPR036291">
    <property type="entry name" value="NAD(P)-bd_dom_sf"/>
</dbReference>
<keyword evidence="5" id="KW-0627">Porphyrin biosynthesis</keyword>
<dbReference type="EMBL" id="PVXO01000047">
    <property type="protein sequence ID" value="PRR78281.1"/>
    <property type="molecule type" value="Genomic_DNA"/>
</dbReference>
<evidence type="ECO:0000256" key="2">
    <source>
        <dbReference type="ARBA" id="ARBA00012400"/>
    </source>
</evidence>
<comment type="pathway">
    <text evidence="1">Porphyrin-containing compound metabolism; siroheme biosynthesis; sirohydrochlorin from precorrin-2: step 1/1.</text>
</comment>
<dbReference type="PANTHER" id="PTHR35330">
    <property type="entry name" value="SIROHEME BIOSYNTHESIS PROTEIN MET8"/>
    <property type="match status" value="1"/>
</dbReference>
<dbReference type="Gene3D" id="3.40.50.720">
    <property type="entry name" value="NAD(P)-binding Rossmann-like Domain"/>
    <property type="match status" value="1"/>
</dbReference>
<comment type="caution">
    <text evidence="6">The sequence shown here is derived from an EMBL/GenBank/DDBJ whole genome shotgun (WGS) entry which is preliminary data.</text>
</comment>
<protein>
    <recommendedName>
        <fullName evidence="2">precorrin-2 dehydrogenase</fullName>
        <ecNumber evidence="2">1.3.1.76</ecNumber>
    </recommendedName>
</protein>
<proteinExistence type="predicted"/>
<keyword evidence="4" id="KW-0520">NAD</keyword>
<keyword evidence="3 6" id="KW-0560">Oxidoreductase</keyword>
<evidence type="ECO:0000256" key="3">
    <source>
        <dbReference type="ARBA" id="ARBA00023002"/>
    </source>
</evidence>
<dbReference type="Proteomes" id="UP000239706">
    <property type="component" value="Unassembled WGS sequence"/>
</dbReference>
<name>A0A2T0B2Z9_9CLOT</name>
<dbReference type="Pfam" id="PF13241">
    <property type="entry name" value="NAD_binding_7"/>
    <property type="match status" value="1"/>
</dbReference>
<dbReference type="NCBIfam" id="NF004045">
    <property type="entry name" value="PRK05562.1"/>
    <property type="match status" value="1"/>
</dbReference>
<evidence type="ECO:0000313" key="6">
    <source>
        <dbReference type="EMBL" id="PRR78281.1"/>
    </source>
</evidence>
<gene>
    <name evidence="6" type="primary">sirC</name>
    <name evidence="6" type="ORF">CLLI_17080</name>
</gene>
<evidence type="ECO:0000313" key="7">
    <source>
        <dbReference type="Proteomes" id="UP000239706"/>
    </source>
</evidence>
<dbReference type="GO" id="GO:0004325">
    <property type="term" value="F:ferrochelatase activity"/>
    <property type="evidence" value="ECO:0007669"/>
    <property type="project" value="InterPro"/>
</dbReference>
<evidence type="ECO:0000256" key="5">
    <source>
        <dbReference type="ARBA" id="ARBA00023244"/>
    </source>
</evidence>
<evidence type="ECO:0000256" key="1">
    <source>
        <dbReference type="ARBA" id="ARBA00005010"/>
    </source>
</evidence>
<dbReference type="OrthoDB" id="1715866at2"/>
<dbReference type="SUPFAM" id="SSF75615">
    <property type="entry name" value="Siroheme synthase middle domains-like"/>
    <property type="match status" value="1"/>
</dbReference>
<dbReference type="EC" id="1.3.1.76" evidence="2"/>
<dbReference type="SUPFAM" id="SSF51735">
    <property type="entry name" value="NAD(P)-binding Rossmann-fold domains"/>
    <property type="match status" value="1"/>
</dbReference>
<organism evidence="6 7">
    <name type="scientific">Clostridium liquoris</name>
    <dbReference type="NCBI Taxonomy" id="1289519"/>
    <lineage>
        <taxon>Bacteria</taxon>
        <taxon>Bacillati</taxon>
        <taxon>Bacillota</taxon>
        <taxon>Clostridia</taxon>
        <taxon>Eubacteriales</taxon>
        <taxon>Clostridiaceae</taxon>
        <taxon>Clostridium</taxon>
    </lineage>
</organism>
<dbReference type="GO" id="GO:0019354">
    <property type="term" value="P:siroheme biosynthetic process"/>
    <property type="evidence" value="ECO:0007669"/>
    <property type="project" value="UniProtKB-UniPathway"/>
</dbReference>
<accession>A0A2T0B2Z9</accession>
<dbReference type="GO" id="GO:0043115">
    <property type="term" value="F:precorrin-2 dehydrogenase activity"/>
    <property type="evidence" value="ECO:0007669"/>
    <property type="project" value="UniProtKB-EC"/>
</dbReference>
<sequence>MPEYNTKDILYNGIENTFLSLISDKINVLIIGGGRAGFIKAKTFSKNGCNVTVLSKEFCEEFKGICNLHNVKLIKEKYKKEYILNNHLIIIAVNDEKVNSLVKTHCNELFKLYLDCTNFKKGLFVVPCQRNTGAISFGINTKGGSPKTSRYLAGKVNKVLYEYNSFVEYNCSLRNRVKDFYNKDEIMKFVASDDFYFFYKKNQHENILKMFYYGGDVFEINSCH</sequence>
<dbReference type="RefSeq" id="WP_106063800.1">
    <property type="nucleotide sequence ID" value="NZ_PVXO01000047.1"/>
</dbReference>